<gene>
    <name evidence="1" type="ORF">UFOVP39_45</name>
</gene>
<organism evidence="1">
    <name type="scientific">uncultured Caudovirales phage</name>
    <dbReference type="NCBI Taxonomy" id="2100421"/>
    <lineage>
        <taxon>Viruses</taxon>
        <taxon>Duplodnaviria</taxon>
        <taxon>Heunggongvirae</taxon>
        <taxon>Uroviricota</taxon>
        <taxon>Caudoviricetes</taxon>
        <taxon>Peduoviridae</taxon>
        <taxon>Maltschvirus</taxon>
        <taxon>Maltschvirus maltsch</taxon>
    </lineage>
</organism>
<dbReference type="EMBL" id="LR797813">
    <property type="protein sequence ID" value="CAB4240674.1"/>
    <property type="molecule type" value="Genomic_DNA"/>
</dbReference>
<evidence type="ECO:0000313" key="1">
    <source>
        <dbReference type="EMBL" id="CAB4240674.1"/>
    </source>
</evidence>
<reference evidence="1" key="1">
    <citation type="submission" date="2020-05" db="EMBL/GenBank/DDBJ databases">
        <authorList>
            <person name="Chiriac C."/>
            <person name="Salcher M."/>
            <person name="Ghai R."/>
            <person name="Kavagutti S V."/>
        </authorList>
    </citation>
    <scope>NUCLEOTIDE SEQUENCE</scope>
</reference>
<sequence>MSFKKTSNKKSLKNQATKKPTEVGFLTLRIITGVNPHIPLLYYGAQA</sequence>
<name>A0A6J5TB09_9CAUD</name>
<proteinExistence type="predicted"/>
<protein>
    <submittedName>
        <fullName evidence="1">Uncharacterized protein</fullName>
    </submittedName>
</protein>
<accession>A0A6J5TB09</accession>